<feature type="region of interest" description="Disordered" evidence="1">
    <location>
        <begin position="1"/>
        <end position="52"/>
    </location>
</feature>
<reference evidence="2" key="2">
    <citation type="journal article" date="2015" name="Data Brief">
        <title>Shoot transcriptome of the giant reed, Arundo donax.</title>
        <authorList>
            <person name="Barrero R.A."/>
            <person name="Guerrero F.D."/>
            <person name="Moolhuijzen P."/>
            <person name="Goolsby J.A."/>
            <person name="Tidwell J."/>
            <person name="Bellgard S.E."/>
            <person name="Bellgard M.I."/>
        </authorList>
    </citation>
    <scope>NUCLEOTIDE SEQUENCE</scope>
    <source>
        <tissue evidence="2">Shoot tissue taken approximately 20 cm above the soil surface</tissue>
    </source>
</reference>
<reference evidence="2" key="1">
    <citation type="submission" date="2014-09" db="EMBL/GenBank/DDBJ databases">
        <authorList>
            <person name="Magalhaes I.L.F."/>
            <person name="Oliveira U."/>
            <person name="Santos F.R."/>
            <person name="Vidigal T.H.D.A."/>
            <person name="Brescovit A.D."/>
            <person name="Santos A.J."/>
        </authorList>
    </citation>
    <scope>NUCLEOTIDE SEQUENCE</scope>
    <source>
        <tissue evidence="2">Shoot tissue taken approximately 20 cm above the soil surface</tissue>
    </source>
</reference>
<organism evidence="2">
    <name type="scientific">Arundo donax</name>
    <name type="common">Giant reed</name>
    <name type="synonym">Donax arundinaceus</name>
    <dbReference type="NCBI Taxonomy" id="35708"/>
    <lineage>
        <taxon>Eukaryota</taxon>
        <taxon>Viridiplantae</taxon>
        <taxon>Streptophyta</taxon>
        <taxon>Embryophyta</taxon>
        <taxon>Tracheophyta</taxon>
        <taxon>Spermatophyta</taxon>
        <taxon>Magnoliopsida</taxon>
        <taxon>Liliopsida</taxon>
        <taxon>Poales</taxon>
        <taxon>Poaceae</taxon>
        <taxon>PACMAD clade</taxon>
        <taxon>Arundinoideae</taxon>
        <taxon>Arundineae</taxon>
        <taxon>Arundo</taxon>
    </lineage>
</organism>
<dbReference type="AlphaFoldDB" id="A0A0A9BPS9"/>
<sequence length="52" mass="5562">MARGERARRPPWLEGRGGRAREWTSPPTRASGTRRSSPTSTTGSNLKIGGGP</sequence>
<protein>
    <submittedName>
        <fullName evidence="2">Uncharacterized protein</fullName>
    </submittedName>
</protein>
<accession>A0A0A9BPS9</accession>
<dbReference type="EMBL" id="GBRH01232504">
    <property type="protein sequence ID" value="JAD65391.1"/>
    <property type="molecule type" value="Transcribed_RNA"/>
</dbReference>
<feature type="compositionally biased region" description="Low complexity" evidence="1">
    <location>
        <begin position="24"/>
        <end position="44"/>
    </location>
</feature>
<proteinExistence type="predicted"/>
<name>A0A0A9BPS9_ARUDO</name>
<evidence type="ECO:0000313" key="2">
    <source>
        <dbReference type="EMBL" id="JAD65391.1"/>
    </source>
</evidence>
<evidence type="ECO:0000256" key="1">
    <source>
        <dbReference type="SAM" id="MobiDB-lite"/>
    </source>
</evidence>